<evidence type="ECO:0000256" key="5">
    <source>
        <dbReference type="ARBA" id="ARBA00023136"/>
    </source>
</evidence>
<dbReference type="PANTHER" id="PTHR43738">
    <property type="entry name" value="ABC TRANSPORTER, MEMBRANE PROTEIN"/>
    <property type="match status" value="1"/>
</dbReference>
<feature type="domain" description="MacB-like periplasmic core" evidence="8">
    <location>
        <begin position="19"/>
        <end position="200"/>
    </location>
</feature>
<dbReference type="InterPro" id="IPR025857">
    <property type="entry name" value="MacB_PCD"/>
</dbReference>
<protein>
    <recommendedName>
        <fullName evidence="11">ABC transporter permease</fullName>
    </recommendedName>
</protein>
<feature type="transmembrane region" description="Helical" evidence="6">
    <location>
        <begin position="368"/>
        <end position="390"/>
    </location>
</feature>
<evidence type="ECO:0000256" key="2">
    <source>
        <dbReference type="ARBA" id="ARBA00022475"/>
    </source>
</evidence>
<dbReference type="Proteomes" id="UP000019275">
    <property type="component" value="Unassembled WGS sequence"/>
</dbReference>
<evidence type="ECO:0000259" key="7">
    <source>
        <dbReference type="Pfam" id="PF02687"/>
    </source>
</evidence>
<evidence type="ECO:0000256" key="4">
    <source>
        <dbReference type="ARBA" id="ARBA00022989"/>
    </source>
</evidence>
<dbReference type="InterPro" id="IPR003838">
    <property type="entry name" value="ABC3_permease_C"/>
</dbReference>
<evidence type="ECO:0000256" key="6">
    <source>
        <dbReference type="SAM" id="Phobius"/>
    </source>
</evidence>
<keyword evidence="10" id="KW-1185">Reference proteome</keyword>
<evidence type="ECO:0008006" key="11">
    <source>
        <dbReference type="Google" id="ProtNLM"/>
    </source>
</evidence>
<evidence type="ECO:0000256" key="3">
    <source>
        <dbReference type="ARBA" id="ARBA00022692"/>
    </source>
</evidence>
<comment type="caution">
    <text evidence="9">The sequence shown here is derived from an EMBL/GenBank/DDBJ whole genome shotgun (WGS) entry which is preliminary data.</text>
</comment>
<keyword evidence="2" id="KW-1003">Cell membrane</keyword>
<accession>A0ABP3B5E5</accession>
<sequence length="402" mass="44013">MNLVKLSFKNLISKPLNALLSLLLLVLSVALVTFMLQLSAQVKGNLDKNIKPVDLVVGAKGSPLQLVLSSVLHIDAPTGNIKLIEAEKLKKSRLVKAAVPVSYGDNYKGVRILGTETSYLKLYNAELATGELFSKSQQVVLGSETAKKLQLKLGDTFLSSHGLADQNLEEHHGHPFKVVGILKPSGSVVDNLIITNLESIWDVHSHADEHSDDEHHHHKEDLEVTSLLIQFSNPMAMMQLPRYINDKTNMQAALPSLEINRLVKLLGVGVQTIQLIAIAILLVSGLSIFISLLKAIRERRQELAVLRTYGATSAQLLWLVLLEGLFLGFIGYVIGWVIGRVGLWVISNYAQSSYGYTFNLATPTKWEAILLAATLGITVIASVFASLSVFKLNVSKILSSEK</sequence>
<gene>
    <name evidence="9" type="ORF">KLA_14043</name>
</gene>
<dbReference type="Pfam" id="PF02687">
    <property type="entry name" value="FtsX"/>
    <property type="match status" value="1"/>
</dbReference>
<feature type="transmembrane region" description="Helical" evidence="6">
    <location>
        <begin position="275"/>
        <end position="296"/>
    </location>
</feature>
<evidence type="ECO:0000256" key="1">
    <source>
        <dbReference type="ARBA" id="ARBA00004651"/>
    </source>
</evidence>
<feature type="transmembrane region" description="Helical" evidence="6">
    <location>
        <begin position="316"/>
        <end position="338"/>
    </location>
</feature>
<reference evidence="9 10" key="1">
    <citation type="journal article" date="2014" name="Genome Announc.">
        <title>Draft Genome Sequence of the Carrageenan-Degrading Bacterium Cellulophaga sp. Strain KL-A, Isolated from Decaying Marine Algae.</title>
        <authorList>
            <person name="Shan D."/>
            <person name="Ying J."/>
            <person name="Li X."/>
            <person name="Gao Z."/>
            <person name="Wei G."/>
            <person name="Shao Z."/>
        </authorList>
    </citation>
    <scope>NUCLEOTIDE SEQUENCE [LARGE SCALE GENOMIC DNA]</scope>
    <source>
        <strain evidence="9 10">KL-A</strain>
    </source>
</reference>
<evidence type="ECO:0000259" key="8">
    <source>
        <dbReference type="Pfam" id="PF12704"/>
    </source>
</evidence>
<dbReference type="Pfam" id="PF12704">
    <property type="entry name" value="MacB_PCD"/>
    <property type="match status" value="1"/>
</dbReference>
<dbReference type="InterPro" id="IPR051125">
    <property type="entry name" value="ABC-4/HrtB_transporter"/>
</dbReference>
<dbReference type="EMBL" id="ARZX01000021">
    <property type="protein sequence ID" value="EWH12512.1"/>
    <property type="molecule type" value="Genomic_DNA"/>
</dbReference>
<keyword evidence="5 6" id="KW-0472">Membrane</keyword>
<name>A0ABP3B5E5_9FLAO</name>
<evidence type="ECO:0000313" key="9">
    <source>
        <dbReference type="EMBL" id="EWH12512.1"/>
    </source>
</evidence>
<keyword evidence="3 6" id="KW-0812">Transmembrane</keyword>
<dbReference type="RefSeq" id="WP_034646466.1">
    <property type="nucleotide sequence ID" value="NZ_ARZX01000021.1"/>
</dbReference>
<comment type="subcellular location">
    <subcellularLocation>
        <location evidence="1">Cell membrane</location>
        <topology evidence="1">Multi-pass membrane protein</topology>
    </subcellularLocation>
</comment>
<keyword evidence="4 6" id="KW-1133">Transmembrane helix</keyword>
<organism evidence="9 10">
    <name type="scientific">Cellulophaga geojensis KL-A</name>
    <dbReference type="NCBI Taxonomy" id="1328323"/>
    <lineage>
        <taxon>Bacteria</taxon>
        <taxon>Pseudomonadati</taxon>
        <taxon>Bacteroidota</taxon>
        <taxon>Flavobacteriia</taxon>
        <taxon>Flavobacteriales</taxon>
        <taxon>Flavobacteriaceae</taxon>
        <taxon>Cellulophaga</taxon>
    </lineage>
</organism>
<dbReference type="PANTHER" id="PTHR43738:SF2">
    <property type="entry name" value="ABC TRANSPORTER PERMEASE"/>
    <property type="match status" value="1"/>
</dbReference>
<evidence type="ECO:0000313" key="10">
    <source>
        <dbReference type="Proteomes" id="UP000019275"/>
    </source>
</evidence>
<feature type="domain" description="ABC3 transporter permease C-terminal" evidence="7">
    <location>
        <begin position="276"/>
        <end position="393"/>
    </location>
</feature>
<proteinExistence type="predicted"/>